<feature type="domain" description="GmrSD restriction endonucleases N-terminal" evidence="1">
    <location>
        <begin position="14"/>
        <end position="198"/>
    </location>
</feature>
<evidence type="ECO:0000313" key="3">
    <source>
        <dbReference type="EMBL" id="NVP02232.1"/>
    </source>
</evidence>
<protein>
    <submittedName>
        <fullName evidence="3">DUF262 domain-containing protein</fullName>
    </submittedName>
</protein>
<dbReference type="AlphaFoldDB" id="A0A850QUN7"/>
<dbReference type="Pfam" id="PF25202">
    <property type="entry name" value="DUF7834"/>
    <property type="match status" value="1"/>
</dbReference>
<name>A0A850QUN7_PHODD</name>
<dbReference type="PANTHER" id="PTHR35149:SF1">
    <property type="entry name" value="DUF5655 DOMAIN-CONTAINING PROTEIN"/>
    <property type="match status" value="1"/>
</dbReference>
<gene>
    <name evidence="3" type="ORF">HWA77_18625</name>
</gene>
<comment type="caution">
    <text evidence="3">The sequence shown here is derived from an EMBL/GenBank/DDBJ whole genome shotgun (WGS) entry which is preliminary data.</text>
</comment>
<proteinExistence type="predicted"/>
<dbReference type="InterPro" id="IPR004919">
    <property type="entry name" value="GmrSD_N"/>
</dbReference>
<dbReference type="Pfam" id="PF03235">
    <property type="entry name" value="GmrSD_N"/>
    <property type="match status" value="1"/>
</dbReference>
<dbReference type="InterPro" id="IPR057156">
    <property type="entry name" value="DUF7834"/>
</dbReference>
<evidence type="ECO:0000313" key="4">
    <source>
        <dbReference type="Proteomes" id="UP000533429"/>
    </source>
</evidence>
<dbReference type="PANTHER" id="PTHR35149">
    <property type="entry name" value="SLL5132 PROTEIN"/>
    <property type="match status" value="1"/>
</dbReference>
<accession>A0A850QUN7</accession>
<feature type="domain" description="DUF7834" evidence="2">
    <location>
        <begin position="210"/>
        <end position="458"/>
    </location>
</feature>
<reference evidence="3 4" key="1">
    <citation type="submission" date="2020-06" db="EMBL/GenBank/DDBJ databases">
        <title>Photobacterium damselae subsp. damselae comparative genomics.</title>
        <authorList>
            <person name="Osorio C.R."/>
        </authorList>
    </citation>
    <scope>NUCLEOTIDE SEQUENCE [LARGE SCALE GENOMIC DNA]</scope>
    <source>
        <strain evidence="3 4">TW250/03</strain>
    </source>
</reference>
<evidence type="ECO:0000259" key="2">
    <source>
        <dbReference type="Pfam" id="PF25202"/>
    </source>
</evidence>
<sequence>MGKAIDESVLSVAKLLQLEALNIPEYQRPYKWTQDNVSALFQDIHVQADKSAYRLGSLVFHEHTDKSGKHCLDIVDGQQRTLTLLLIVQALIESRLATLDRKDLVDLLNQLKPFVSSFMQRQRFASDVSHRNLHQNYLEAKRVVSRNEFTEAHIDFLLNRCQVVVFVLKDVSEAFQFFDSQNARGRDLEPHDLLKAFHLREFSEQESDLKATSVSHWEGLDSDELAELFANYLFRIRQWAQGKSARYFGKNEVGLFKGVNLDNIGHFPYVESLRIAHHFVDEYNSQYQRKIDHQRMVFPFHLDQIIINGRRFFEMAEHYHRQVSMIVSDEKKAQKEVKEILFFGEPLSEQASRIISTLNSYKSRTRTGDMYVRTMFDCALIFYLDKFGTQALSAAIEKIFIWAYRCRLRQQVVQLATMDNHVLENNLFTRIKEAIQPSDVLSLPLSTMKESEKKSTKTDALEKLFREMSYYE</sequence>
<dbReference type="Proteomes" id="UP000533429">
    <property type="component" value="Unassembled WGS sequence"/>
</dbReference>
<evidence type="ECO:0000259" key="1">
    <source>
        <dbReference type="Pfam" id="PF03235"/>
    </source>
</evidence>
<organism evidence="3 4">
    <name type="scientific">Photobacterium damselae subsp. damselae</name>
    <name type="common">Listonella damsela</name>
    <dbReference type="NCBI Taxonomy" id="85581"/>
    <lineage>
        <taxon>Bacteria</taxon>
        <taxon>Pseudomonadati</taxon>
        <taxon>Pseudomonadota</taxon>
        <taxon>Gammaproteobacteria</taxon>
        <taxon>Vibrionales</taxon>
        <taxon>Vibrionaceae</taxon>
        <taxon>Photobacterium</taxon>
    </lineage>
</organism>
<dbReference type="EMBL" id="JABXOR010001180">
    <property type="protein sequence ID" value="NVP02232.1"/>
    <property type="molecule type" value="Genomic_DNA"/>
</dbReference>